<evidence type="ECO:0000313" key="3">
    <source>
        <dbReference type="Proteomes" id="UP000689195"/>
    </source>
</evidence>
<evidence type="ECO:0000313" key="2">
    <source>
        <dbReference type="EMBL" id="CAD8213404.1"/>
    </source>
</evidence>
<organism evidence="2 3">
    <name type="scientific">Paramecium pentaurelia</name>
    <dbReference type="NCBI Taxonomy" id="43138"/>
    <lineage>
        <taxon>Eukaryota</taxon>
        <taxon>Sar</taxon>
        <taxon>Alveolata</taxon>
        <taxon>Ciliophora</taxon>
        <taxon>Intramacronucleata</taxon>
        <taxon>Oligohymenophorea</taxon>
        <taxon>Peniculida</taxon>
        <taxon>Parameciidae</taxon>
        <taxon>Paramecium</taxon>
    </lineage>
</organism>
<keyword evidence="1" id="KW-0175">Coiled coil</keyword>
<gene>
    <name evidence="2" type="ORF">PPENT_87.1.T1780014</name>
</gene>
<evidence type="ECO:0008006" key="4">
    <source>
        <dbReference type="Google" id="ProtNLM"/>
    </source>
</evidence>
<reference evidence="2" key="1">
    <citation type="submission" date="2021-01" db="EMBL/GenBank/DDBJ databases">
        <authorList>
            <consortium name="Genoscope - CEA"/>
            <person name="William W."/>
        </authorList>
    </citation>
    <scope>NUCLEOTIDE SEQUENCE</scope>
</reference>
<name>A0A8S1YPS2_9CILI</name>
<feature type="coiled-coil region" evidence="1">
    <location>
        <begin position="645"/>
        <end position="672"/>
    </location>
</feature>
<dbReference type="OrthoDB" id="2019833at2759"/>
<keyword evidence="3" id="KW-1185">Reference proteome</keyword>
<dbReference type="EMBL" id="CAJJDO010000178">
    <property type="protein sequence ID" value="CAD8213404.1"/>
    <property type="molecule type" value="Genomic_DNA"/>
</dbReference>
<accession>A0A8S1YPS2</accession>
<proteinExistence type="predicted"/>
<sequence>MQQVSPFDQLDDDCNEFNEISKLKKNNNMLKRMRIENIINPKIIKINYHNINILIRMIFEYVKSTFAVSDKQQSKLLAIEQDQLLAESTKLNQKEKLIFNQNITQKYPQIIQQYFQWNTLRICNIKIEFFDLLQLKHPQIFNNKNRSFYVPIKSDQFKQSSDQLCGKSIKILAYLEQFKMINYYKEFNQHLQIIIFQQKMEQSNMKMCSKHKLEIVLVDLEAKVVQEDRYLCVRCIIERMNKKKMNMIDETKNLIKEMKMTEQNQKFEDNKKRLDNFKIVGQLLRDLKQNIDSIFDKIFNNIQSKLSQIQSDIENIESQTIIFNFEVDIERLSQYQEQQIHSQSIQAIEDDHKFIEQIQKQLSSFINSQQYNKLMNNQIIFVNEIVAQDLQTNEQPNEMIKAQDYKTPALKLICEEHTKEIIMFNLNVNSNQQPKMACVKCIQQYPASYTPLEELINQWDQYQKRNQANCNEIQKTRSIMQQKILKVIQDIKLQNDQIFDDLIQSLNNQQQSIEHMNQNQINGKSFYQLTSNQINEILIQLSQIDKFKSHKDQKSNIEKIDKIFYSDLRSRLEHLIQYQQINAQRINYLLMNDNKVIHEIDNLLKSTQQEDVDNKEETADILQIIEKTRQIMEQSFNFQFSQKMLDENIGQYKKAKEEIQNLRQILSLKIEKCQGFQQIFNELNNYSEKFVQDYLKFQQFLEFDQMLNLIKELKKQISLSNNEQLIINQQNEEQKQQLELLKKNQNQYQNEIQVLTSLNEKMKKEMEEQINHKNQDNKKLKEQIESIQKENSESKNQFENDLRILNQTNEQINKENLELKNQIKVKDADFQELKAKSSQQQKLLTFSQTHKHSNCQVTQNGKTVQNGKYCLCDQVIPKNGFTLFAFKIIQLSSRCFIGIGMREIIQKNNYDGDVTYGYGSYTIGSNQYCFSHHDKDKDAKALSFDFTVNDIIMVEVDIQNKYIKWTKKQSNQSFTLQIDPTYDLYPCVWAMSGSKIEIQDILI</sequence>
<dbReference type="AlphaFoldDB" id="A0A8S1YPS2"/>
<comment type="caution">
    <text evidence="2">The sequence shown here is derived from an EMBL/GenBank/DDBJ whole genome shotgun (WGS) entry which is preliminary data.</text>
</comment>
<protein>
    <recommendedName>
        <fullName evidence="4">B30.2/SPRY domain-containing protein</fullName>
    </recommendedName>
</protein>
<feature type="coiled-coil region" evidence="1">
    <location>
        <begin position="703"/>
        <end position="836"/>
    </location>
</feature>
<dbReference type="Proteomes" id="UP000689195">
    <property type="component" value="Unassembled WGS sequence"/>
</dbReference>
<evidence type="ECO:0000256" key="1">
    <source>
        <dbReference type="SAM" id="Coils"/>
    </source>
</evidence>